<comment type="caution">
    <text evidence="9">The sequence shown here is derived from an EMBL/GenBank/DDBJ whole genome shotgun (WGS) entry which is preliminary data.</text>
</comment>
<keyword evidence="7" id="KW-0807">Transducer</keyword>
<protein>
    <submittedName>
        <fullName evidence="9">Gtp-binding protein alpha subunit</fullName>
    </submittedName>
</protein>
<dbReference type="PANTHER" id="PTHR10218:SF362">
    <property type="entry name" value="G PROTEIN ALPHA O SUBUNIT"/>
    <property type="match status" value="1"/>
</dbReference>
<dbReference type="PANTHER" id="PTHR10218">
    <property type="entry name" value="GTP-BINDING PROTEIN ALPHA SUBUNIT"/>
    <property type="match status" value="1"/>
</dbReference>
<dbReference type="InterPro" id="IPR027417">
    <property type="entry name" value="P-loop_NTPase"/>
</dbReference>
<dbReference type="Proteomes" id="UP001150062">
    <property type="component" value="Unassembled WGS sequence"/>
</dbReference>
<evidence type="ECO:0000313" key="10">
    <source>
        <dbReference type="Proteomes" id="UP001150062"/>
    </source>
</evidence>
<name>A0ABQ8YR84_9EUKA</name>
<evidence type="ECO:0000256" key="1">
    <source>
        <dbReference type="ARBA" id="ARBA00022707"/>
    </source>
</evidence>
<keyword evidence="3" id="KW-0547">Nucleotide-binding</keyword>
<dbReference type="InterPro" id="IPR011025">
    <property type="entry name" value="GproteinA_insert"/>
</dbReference>
<keyword evidence="1" id="KW-0519">Myristate</keyword>
<proteinExistence type="predicted"/>
<evidence type="ECO:0000256" key="6">
    <source>
        <dbReference type="ARBA" id="ARBA00023139"/>
    </source>
</evidence>
<evidence type="ECO:0000313" key="9">
    <source>
        <dbReference type="EMBL" id="KAJ6247119.1"/>
    </source>
</evidence>
<keyword evidence="8" id="KW-0449">Lipoprotein</keyword>
<accession>A0ABQ8YR84</accession>
<sequence length="87" mass="10255">MQKNKKNAEIEEELEMEKEEVRNQVKILVLGTGESGYLDDLYRIGDTNYSPNDKDILWCRIPTTGLNKISFNFGETPWKYIFFLIDF</sequence>
<dbReference type="SUPFAM" id="SSF47895">
    <property type="entry name" value="Transducin (alpha subunit), insertion domain"/>
    <property type="match status" value="1"/>
</dbReference>
<evidence type="ECO:0000256" key="4">
    <source>
        <dbReference type="ARBA" id="ARBA00022842"/>
    </source>
</evidence>
<organism evidence="9 10">
    <name type="scientific">Anaeramoeba flamelloides</name>
    <dbReference type="NCBI Taxonomy" id="1746091"/>
    <lineage>
        <taxon>Eukaryota</taxon>
        <taxon>Metamonada</taxon>
        <taxon>Anaeramoebidae</taxon>
        <taxon>Anaeramoeba</taxon>
    </lineage>
</organism>
<dbReference type="EMBL" id="JAOAOG010000127">
    <property type="protein sequence ID" value="KAJ6247119.1"/>
    <property type="molecule type" value="Genomic_DNA"/>
</dbReference>
<dbReference type="Gene3D" id="3.40.50.300">
    <property type="entry name" value="P-loop containing nucleotide triphosphate hydrolases"/>
    <property type="match status" value="1"/>
</dbReference>
<dbReference type="InterPro" id="IPR001019">
    <property type="entry name" value="Gprotein_alpha_su"/>
</dbReference>
<reference evidence="9" key="1">
    <citation type="submission" date="2022-08" db="EMBL/GenBank/DDBJ databases">
        <title>Novel sulfate-reducing endosymbionts in the free-living metamonad Anaeramoeba.</title>
        <authorList>
            <person name="Jerlstrom-Hultqvist J."/>
            <person name="Cepicka I."/>
            <person name="Gallot-Lavallee L."/>
            <person name="Salas-Leiva D."/>
            <person name="Curtis B.A."/>
            <person name="Zahonova K."/>
            <person name="Pipaliya S."/>
            <person name="Dacks J."/>
            <person name="Roger A.J."/>
        </authorList>
    </citation>
    <scope>NUCLEOTIDE SEQUENCE</scope>
    <source>
        <strain evidence="9">Schooner1</strain>
    </source>
</reference>
<evidence type="ECO:0000256" key="5">
    <source>
        <dbReference type="ARBA" id="ARBA00023134"/>
    </source>
</evidence>
<evidence type="ECO:0000256" key="3">
    <source>
        <dbReference type="ARBA" id="ARBA00022741"/>
    </source>
</evidence>
<evidence type="ECO:0000256" key="7">
    <source>
        <dbReference type="ARBA" id="ARBA00023224"/>
    </source>
</evidence>
<keyword evidence="4" id="KW-0460">Magnesium</keyword>
<gene>
    <name evidence="9" type="ORF">M0813_18644</name>
</gene>
<keyword evidence="5" id="KW-0342">GTP-binding</keyword>
<keyword evidence="2" id="KW-0479">Metal-binding</keyword>
<keyword evidence="6" id="KW-0564">Palmitate</keyword>
<evidence type="ECO:0000256" key="8">
    <source>
        <dbReference type="ARBA" id="ARBA00023288"/>
    </source>
</evidence>
<evidence type="ECO:0000256" key="2">
    <source>
        <dbReference type="ARBA" id="ARBA00022723"/>
    </source>
</evidence>
<keyword evidence="10" id="KW-1185">Reference proteome</keyword>